<comment type="caution">
    <text evidence="3">The sequence shown here is derived from an EMBL/GenBank/DDBJ whole genome shotgun (WGS) entry which is preliminary data.</text>
</comment>
<dbReference type="EMBL" id="RXOF01000024">
    <property type="protein sequence ID" value="RTQ44902.1"/>
    <property type="molecule type" value="Genomic_DNA"/>
</dbReference>
<dbReference type="OrthoDB" id="838174at2"/>
<keyword evidence="1" id="KW-0732">Signal</keyword>
<keyword evidence="4" id="KW-1185">Reference proteome</keyword>
<evidence type="ECO:0000256" key="1">
    <source>
        <dbReference type="SAM" id="SignalP"/>
    </source>
</evidence>
<dbReference type="RefSeq" id="WP_126696384.1">
    <property type="nucleotide sequence ID" value="NZ_RXOF01000024.1"/>
</dbReference>
<proteinExistence type="predicted"/>
<gene>
    <name evidence="3" type="ORF">EJV47_27240</name>
</gene>
<sequence>MKSTLLRLLPALLLSQAASAQQLHFGAKAGANYSDSYQRNVAPESTTAIFGYSLGALSRYSFGQDKFWNIQVELLYSRKGDDYQYPGQRPGGQRRLSYLELPVLAKINVQRIGFEAGPQLGYLVAARFTNPITGVGTTRDLQGLRRLLLGYVAGAGYELPSGYSFTLRYNGDFLPITQGGGFFQSPAHSVFQAQLGYLLSKRE</sequence>
<evidence type="ECO:0000259" key="2">
    <source>
        <dbReference type="Pfam" id="PF13568"/>
    </source>
</evidence>
<dbReference type="InterPro" id="IPR025665">
    <property type="entry name" value="Beta-barrel_OMP_2"/>
</dbReference>
<protein>
    <submittedName>
        <fullName evidence="3">PorT family protein</fullName>
    </submittedName>
</protein>
<feature type="chain" id="PRO_5018748715" evidence="1">
    <location>
        <begin position="21"/>
        <end position="203"/>
    </location>
</feature>
<evidence type="ECO:0000313" key="3">
    <source>
        <dbReference type="EMBL" id="RTQ44902.1"/>
    </source>
</evidence>
<feature type="signal peptide" evidence="1">
    <location>
        <begin position="1"/>
        <end position="20"/>
    </location>
</feature>
<reference evidence="3 4" key="1">
    <citation type="submission" date="2018-12" db="EMBL/GenBank/DDBJ databases">
        <title>Hymenobacter gummosus sp. nov., isolated from a spring.</title>
        <authorList>
            <person name="Nie L."/>
        </authorList>
    </citation>
    <scope>NUCLEOTIDE SEQUENCE [LARGE SCALE GENOMIC DNA]</scope>
    <source>
        <strain evidence="3 4">KCTC 52166</strain>
    </source>
</reference>
<feature type="domain" description="Outer membrane protein beta-barrel" evidence="2">
    <location>
        <begin position="20"/>
        <end position="169"/>
    </location>
</feature>
<organism evidence="3 4">
    <name type="scientific">Hymenobacter gummosus</name>
    <dbReference type="NCBI Taxonomy" id="1776032"/>
    <lineage>
        <taxon>Bacteria</taxon>
        <taxon>Pseudomonadati</taxon>
        <taxon>Bacteroidota</taxon>
        <taxon>Cytophagia</taxon>
        <taxon>Cytophagales</taxon>
        <taxon>Hymenobacteraceae</taxon>
        <taxon>Hymenobacter</taxon>
    </lineage>
</organism>
<dbReference type="Pfam" id="PF13568">
    <property type="entry name" value="OMP_b-brl_2"/>
    <property type="match status" value="1"/>
</dbReference>
<dbReference type="Proteomes" id="UP000282184">
    <property type="component" value="Unassembled WGS sequence"/>
</dbReference>
<accession>A0A3S0J5D5</accession>
<evidence type="ECO:0000313" key="4">
    <source>
        <dbReference type="Proteomes" id="UP000282184"/>
    </source>
</evidence>
<dbReference type="AlphaFoldDB" id="A0A3S0J5D5"/>
<name>A0A3S0J5D5_9BACT</name>